<feature type="compositionally biased region" description="Basic and acidic residues" evidence="1">
    <location>
        <begin position="144"/>
        <end position="153"/>
    </location>
</feature>
<protein>
    <submittedName>
        <fullName evidence="2">Uncharacterized protein</fullName>
    </submittedName>
</protein>
<dbReference type="AlphaFoldDB" id="A0AAD7D9C3"/>
<dbReference type="Proteomes" id="UP001221757">
    <property type="component" value="Unassembled WGS sequence"/>
</dbReference>
<name>A0AAD7D9C3_MYCRO</name>
<dbReference type="EMBL" id="JARKIE010000100">
    <property type="protein sequence ID" value="KAJ7686026.1"/>
    <property type="molecule type" value="Genomic_DNA"/>
</dbReference>
<comment type="caution">
    <text evidence="2">The sequence shown here is derived from an EMBL/GenBank/DDBJ whole genome shotgun (WGS) entry which is preliminary data.</text>
</comment>
<feature type="region of interest" description="Disordered" evidence="1">
    <location>
        <begin position="126"/>
        <end position="169"/>
    </location>
</feature>
<reference evidence="2" key="1">
    <citation type="submission" date="2023-03" db="EMBL/GenBank/DDBJ databases">
        <title>Massive genome expansion in bonnet fungi (Mycena s.s.) driven by repeated elements and novel gene families across ecological guilds.</title>
        <authorList>
            <consortium name="Lawrence Berkeley National Laboratory"/>
            <person name="Harder C.B."/>
            <person name="Miyauchi S."/>
            <person name="Viragh M."/>
            <person name="Kuo A."/>
            <person name="Thoen E."/>
            <person name="Andreopoulos B."/>
            <person name="Lu D."/>
            <person name="Skrede I."/>
            <person name="Drula E."/>
            <person name="Henrissat B."/>
            <person name="Morin E."/>
            <person name="Kohler A."/>
            <person name="Barry K."/>
            <person name="LaButti K."/>
            <person name="Morin E."/>
            <person name="Salamov A."/>
            <person name="Lipzen A."/>
            <person name="Mereny Z."/>
            <person name="Hegedus B."/>
            <person name="Baldrian P."/>
            <person name="Stursova M."/>
            <person name="Weitz H."/>
            <person name="Taylor A."/>
            <person name="Grigoriev I.V."/>
            <person name="Nagy L.G."/>
            <person name="Martin F."/>
            <person name="Kauserud H."/>
        </authorList>
    </citation>
    <scope>NUCLEOTIDE SEQUENCE</scope>
    <source>
        <strain evidence="2">CBHHK067</strain>
    </source>
</reference>
<gene>
    <name evidence="2" type="ORF">B0H17DRAFT_1160721</name>
</gene>
<sequence length="169" mass="18370">MAGITSYFAPRDTKKSVREAIVGLRTQLSIIDKAEAHLHRKVALELTTAKANAVSNKPLATACLKRKRAGEAQLEQLRGSVASGEIEQEIADLISNSSGIDVAGDEELMDELRALEDELLSERLAGAEHVPIHTPDAGGSPSTEYRRPVADRDPEVDEELRQLQAEMAM</sequence>
<evidence type="ECO:0000256" key="1">
    <source>
        <dbReference type="SAM" id="MobiDB-lite"/>
    </source>
</evidence>
<keyword evidence="3" id="KW-1185">Reference proteome</keyword>
<evidence type="ECO:0000313" key="2">
    <source>
        <dbReference type="EMBL" id="KAJ7686026.1"/>
    </source>
</evidence>
<proteinExistence type="predicted"/>
<accession>A0AAD7D9C3</accession>
<evidence type="ECO:0000313" key="3">
    <source>
        <dbReference type="Proteomes" id="UP001221757"/>
    </source>
</evidence>
<dbReference type="Gene3D" id="1.10.287.1060">
    <property type="entry name" value="ESAT-6-like"/>
    <property type="match status" value="1"/>
</dbReference>
<organism evidence="2 3">
    <name type="scientific">Mycena rosella</name>
    <name type="common">Pink bonnet</name>
    <name type="synonym">Agaricus rosellus</name>
    <dbReference type="NCBI Taxonomy" id="1033263"/>
    <lineage>
        <taxon>Eukaryota</taxon>
        <taxon>Fungi</taxon>
        <taxon>Dikarya</taxon>
        <taxon>Basidiomycota</taxon>
        <taxon>Agaricomycotina</taxon>
        <taxon>Agaricomycetes</taxon>
        <taxon>Agaricomycetidae</taxon>
        <taxon>Agaricales</taxon>
        <taxon>Marasmiineae</taxon>
        <taxon>Mycenaceae</taxon>
        <taxon>Mycena</taxon>
    </lineage>
</organism>